<keyword evidence="10 11" id="KW-0275">Fatty acid biosynthesis</keyword>
<evidence type="ECO:0000256" key="3">
    <source>
        <dbReference type="ARBA" id="ARBA00022516"/>
    </source>
</evidence>
<reference evidence="14" key="1">
    <citation type="submission" date="2021-01" db="EMBL/GenBank/DDBJ databases">
        <title>Adiantum capillus-veneris genome.</title>
        <authorList>
            <person name="Fang Y."/>
            <person name="Liao Q."/>
        </authorList>
    </citation>
    <scope>NUCLEOTIDE SEQUENCE</scope>
    <source>
        <strain evidence="14">H3</strain>
        <tissue evidence="14">Leaf</tissue>
    </source>
</reference>
<accession>A0A9D4U2F4</accession>
<keyword evidence="3 11" id="KW-0444">Lipid biosynthesis</keyword>
<dbReference type="Pfam" id="PF20791">
    <property type="entry name" value="Acyl-ACP_TE_C"/>
    <property type="match status" value="1"/>
</dbReference>
<gene>
    <name evidence="14" type="ORF">GOP47_0025628</name>
</gene>
<evidence type="ECO:0000256" key="11">
    <source>
        <dbReference type="RuleBase" id="RU363096"/>
    </source>
</evidence>
<evidence type="ECO:0000313" key="15">
    <source>
        <dbReference type="Proteomes" id="UP000886520"/>
    </source>
</evidence>
<keyword evidence="4 11" id="KW-0150">Chloroplast</keyword>
<keyword evidence="8" id="KW-0809">Transit peptide</keyword>
<dbReference type="FunFam" id="3.10.129.10:FF:000014">
    <property type="entry name" value="Acyl-[acyl-carrier-protein] hydrolase"/>
    <property type="match status" value="1"/>
</dbReference>
<keyword evidence="5 11" id="KW-0934">Plastid</keyword>
<name>A0A9D4U2F4_ADICA</name>
<comment type="subcellular location">
    <subcellularLocation>
        <location evidence="1 11">Plastid</location>
        <location evidence="1 11">Chloroplast</location>
    </subcellularLocation>
</comment>
<dbReference type="GO" id="GO:0009507">
    <property type="term" value="C:chloroplast"/>
    <property type="evidence" value="ECO:0007669"/>
    <property type="project" value="UniProtKB-SubCell"/>
</dbReference>
<dbReference type="Proteomes" id="UP000886520">
    <property type="component" value="Chromosome 25"/>
</dbReference>
<evidence type="ECO:0000256" key="8">
    <source>
        <dbReference type="ARBA" id="ARBA00022946"/>
    </source>
</evidence>
<evidence type="ECO:0000256" key="1">
    <source>
        <dbReference type="ARBA" id="ARBA00004229"/>
    </source>
</evidence>
<sequence length="373" mass="42621">MPISRQGIAKCREGHRYQIVAMTSGAKPTWQNNIRSVASDATGVNHKANNSKVILGSPADIRLLSPHLHVTDVRREREMLVDVLDHGRLVDNDLVYRQTFVIRSYEVGFDKIATISTITNLFQETSLNHVGMMNFAGDGMGTTQAMIQNRLIWIVTRMHIEMMQYPAWGDVVQIDSWVRSSGKNGMRRDFVVRDYSTGCILGRATSNWALMNQDTRRLSKMPTEVRAEISPFFLERSVMEDEEDKAVKRIPVLDESVPFRATGLVPKVLDLDMNQHVNHVKYIDWVLECVPQLLLMSRELRRVTLEYKRECGESDVVESLAQSDNAIELDDLLSKMTMDSLEFTHSLRLCNSGVEVLRACTQWTRKAHNHHHN</sequence>
<dbReference type="OrthoDB" id="618395at2759"/>
<comment type="similarity">
    <text evidence="2 11">Belongs to the acyl-ACP thioesterase family.</text>
</comment>
<evidence type="ECO:0000256" key="2">
    <source>
        <dbReference type="ARBA" id="ARBA00006500"/>
    </source>
</evidence>
<evidence type="ECO:0000256" key="10">
    <source>
        <dbReference type="ARBA" id="ARBA00023160"/>
    </source>
</evidence>
<dbReference type="AlphaFoldDB" id="A0A9D4U2F4"/>
<dbReference type="InterPro" id="IPR049427">
    <property type="entry name" value="Acyl-ACP_TE_C"/>
</dbReference>
<dbReference type="EC" id="3.1.2.-" evidence="11"/>
<evidence type="ECO:0000256" key="9">
    <source>
        <dbReference type="ARBA" id="ARBA00023098"/>
    </source>
</evidence>
<dbReference type="GO" id="GO:0000036">
    <property type="term" value="F:acyl carrier activity"/>
    <property type="evidence" value="ECO:0007669"/>
    <property type="project" value="TreeGrafter"/>
</dbReference>
<dbReference type="InterPro" id="IPR029069">
    <property type="entry name" value="HotDog_dom_sf"/>
</dbReference>
<keyword evidence="15" id="KW-1185">Reference proteome</keyword>
<dbReference type="Gene3D" id="3.10.129.10">
    <property type="entry name" value="Hotdog Thioesterase"/>
    <property type="match status" value="1"/>
</dbReference>
<keyword evidence="6 11" id="KW-0378">Hydrolase</keyword>
<dbReference type="InterPro" id="IPR045023">
    <property type="entry name" value="FATA/B"/>
</dbReference>
<dbReference type="PANTHER" id="PTHR31727">
    <property type="entry name" value="OLEOYL-ACYL CARRIER PROTEIN THIOESTERASE 1, CHLOROPLASTIC"/>
    <property type="match status" value="1"/>
</dbReference>
<dbReference type="GO" id="GO:0016297">
    <property type="term" value="F:fatty acyl-[ACP] hydrolase activity"/>
    <property type="evidence" value="ECO:0007669"/>
    <property type="project" value="InterPro"/>
</dbReference>
<evidence type="ECO:0000256" key="4">
    <source>
        <dbReference type="ARBA" id="ARBA00022528"/>
    </source>
</evidence>
<dbReference type="SUPFAM" id="SSF54637">
    <property type="entry name" value="Thioesterase/thiol ester dehydrase-isomerase"/>
    <property type="match status" value="2"/>
</dbReference>
<dbReference type="EMBL" id="JABFUD020000025">
    <property type="protein sequence ID" value="KAI5059309.1"/>
    <property type="molecule type" value="Genomic_DNA"/>
</dbReference>
<dbReference type="Pfam" id="PF01643">
    <property type="entry name" value="Acyl-ACP_TE"/>
    <property type="match status" value="1"/>
</dbReference>
<organism evidence="14 15">
    <name type="scientific">Adiantum capillus-veneris</name>
    <name type="common">Maidenhair fern</name>
    <dbReference type="NCBI Taxonomy" id="13818"/>
    <lineage>
        <taxon>Eukaryota</taxon>
        <taxon>Viridiplantae</taxon>
        <taxon>Streptophyta</taxon>
        <taxon>Embryophyta</taxon>
        <taxon>Tracheophyta</taxon>
        <taxon>Polypodiopsida</taxon>
        <taxon>Polypodiidae</taxon>
        <taxon>Polypodiales</taxon>
        <taxon>Pteridineae</taxon>
        <taxon>Pteridaceae</taxon>
        <taxon>Vittarioideae</taxon>
        <taxon>Adiantum</taxon>
    </lineage>
</organism>
<evidence type="ECO:0000256" key="7">
    <source>
        <dbReference type="ARBA" id="ARBA00022832"/>
    </source>
</evidence>
<evidence type="ECO:0000256" key="5">
    <source>
        <dbReference type="ARBA" id="ARBA00022640"/>
    </source>
</evidence>
<protein>
    <recommendedName>
        <fullName evidence="11">Acyl-[acyl-carrier-protein] hydrolase</fullName>
        <ecNumber evidence="11">3.1.2.-</ecNumber>
    </recommendedName>
</protein>
<evidence type="ECO:0000313" key="14">
    <source>
        <dbReference type="EMBL" id="KAI5059309.1"/>
    </source>
</evidence>
<evidence type="ECO:0000259" key="12">
    <source>
        <dbReference type="Pfam" id="PF01643"/>
    </source>
</evidence>
<dbReference type="InterPro" id="IPR002864">
    <property type="entry name" value="Acyl-ACP_thioesterase_NHD"/>
</dbReference>
<feature type="domain" description="Acyl-ACP thioesterase-like C-terminal" evidence="13">
    <location>
        <begin position="263"/>
        <end position="364"/>
    </location>
</feature>
<comment type="caution">
    <text evidence="14">The sequence shown here is derived from an EMBL/GenBank/DDBJ whole genome shotgun (WGS) entry which is preliminary data.</text>
</comment>
<proteinExistence type="inferred from homology"/>
<evidence type="ECO:0000259" key="13">
    <source>
        <dbReference type="Pfam" id="PF20791"/>
    </source>
</evidence>
<keyword evidence="7 11" id="KW-0276">Fatty acid metabolism</keyword>
<evidence type="ECO:0000256" key="6">
    <source>
        <dbReference type="ARBA" id="ARBA00022801"/>
    </source>
</evidence>
<feature type="domain" description="Acyl-ACP thioesterase N-terminal hotdog" evidence="12">
    <location>
        <begin position="94"/>
        <end position="229"/>
    </location>
</feature>
<keyword evidence="9 11" id="KW-0443">Lipid metabolism</keyword>
<dbReference type="CDD" id="cd00586">
    <property type="entry name" value="4HBT"/>
    <property type="match status" value="1"/>
</dbReference>
<dbReference type="PANTHER" id="PTHR31727:SF18">
    <property type="entry name" value="ACYL-[ACYL-CARRIER-PROTEIN] HYDROLASE"/>
    <property type="match status" value="1"/>
</dbReference>
<comment type="function">
    <text evidence="11">Plays an essential role in chain termination during de novo fatty acid synthesis.</text>
</comment>